<dbReference type="Gene3D" id="3.30.160.60">
    <property type="entry name" value="Classic Zinc Finger"/>
    <property type="match status" value="2"/>
</dbReference>
<evidence type="ECO:0000256" key="7">
    <source>
        <dbReference type="PROSITE-ProRule" id="PRU00042"/>
    </source>
</evidence>
<accession>A0A067N691</accession>
<dbReference type="FunFam" id="3.30.160.60:FF:002343">
    <property type="entry name" value="Zinc finger protein 33A"/>
    <property type="match status" value="1"/>
</dbReference>
<dbReference type="OrthoDB" id="6365676at2759"/>
<gene>
    <name evidence="11" type="ORF">BOTBODRAFT_51724</name>
</gene>
<feature type="compositionally biased region" description="Low complexity" evidence="8">
    <location>
        <begin position="123"/>
        <end position="140"/>
    </location>
</feature>
<dbReference type="InterPro" id="IPR036236">
    <property type="entry name" value="Znf_C2H2_sf"/>
</dbReference>
<sequence>MAGDHVCPVCKATFTRPQHVARHMRSHTGDRPYKCQTCGDQFARSDLLSRHVNKCHSSPKNGAPNPRGQRAAAANTDGRIACDACNESKVRCDFGFPCAKCTVRKVQCTYPQPAGGSRRRRTSLASSATSTSFGGSDGSRPSTAGSVIDGILPLPHIVPSSTQPIPDSFVNAWSNMNMGYDNPFAHQGHNPNLRPLALSADGGAFYAPNAGLLQQGQQYHDYSSSSPTSAHESLEPSQMDAAYRAGAYRNGADLLRRAAVMNPNHQGASAGIPISATYNAWQQQQNKHGRAEDMGTYAHPFPQQGGSPQLGAEQPATNASSRGADVAFYMSHQGQPALPVNYSSDSMAQLALMQARQRVPSIASDGYTSSSSASSSYVGNYSSGESPYHHSAPGNYSNSSLTGAVPGAMQHPDPRIYSAFHGMSLEDIVAAAGQGKLPATSLSYPERPGSATVPRPTMTREPTFTQMREMWAAYVSEPITGEGKTPGQNRVFDFGTNAKSPGHGLAKRNSMPCLKTPRAEYTQHEVVASSGSQVTPRVATADSNVGRIGHNGGSRPSTANAAHGNHNNNNKYVAHPTISAEDAESLKSYHAACLVRKLPNLQAPRPKGRMSNAAALEMQAAAAWQEQAGYHSGPASAPPASSNPHPFPPMTIERQGGGGDRDSPVGGAYPGMHMSESPSFKKSASPPSARPSYKRLPSQTLGPEMHKRPQRNVPGANGGDGDDEAEMLWEDYEGEYSAEGSGSPDSDGQEGQHQSQYSNMRADSRMMQSSPSNGSPNVHHASPVLTHPSRLGAGRTSAAIA</sequence>
<keyword evidence="12" id="KW-1185">Reference proteome</keyword>
<keyword evidence="4" id="KW-0805">Transcription regulation</keyword>
<evidence type="ECO:0000256" key="6">
    <source>
        <dbReference type="ARBA" id="ARBA00023242"/>
    </source>
</evidence>
<feature type="compositionally biased region" description="Low complexity" evidence="8">
    <location>
        <begin position="362"/>
        <end position="386"/>
    </location>
</feature>
<reference evidence="12" key="1">
    <citation type="journal article" date="2014" name="Proc. Natl. Acad. Sci. U.S.A.">
        <title>Extensive sampling of basidiomycete genomes demonstrates inadequacy of the white-rot/brown-rot paradigm for wood decay fungi.</title>
        <authorList>
            <person name="Riley R."/>
            <person name="Salamov A.A."/>
            <person name="Brown D.W."/>
            <person name="Nagy L.G."/>
            <person name="Floudas D."/>
            <person name="Held B.W."/>
            <person name="Levasseur A."/>
            <person name="Lombard V."/>
            <person name="Morin E."/>
            <person name="Otillar R."/>
            <person name="Lindquist E.A."/>
            <person name="Sun H."/>
            <person name="LaButti K.M."/>
            <person name="Schmutz J."/>
            <person name="Jabbour D."/>
            <person name="Luo H."/>
            <person name="Baker S.E."/>
            <person name="Pisabarro A.G."/>
            <person name="Walton J.D."/>
            <person name="Blanchette R.A."/>
            <person name="Henrissat B."/>
            <person name="Martin F."/>
            <person name="Cullen D."/>
            <person name="Hibbett D.S."/>
            <person name="Grigoriev I.V."/>
        </authorList>
    </citation>
    <scope>NUCLEOTIDE SEQUENCE [LARGE SCALE GENOMIC DNA]</scope>
    <source>
        <strain evidence="12">FD-172 SS1</strain>
    </source>
</reference>
<keyword evidence="5" id="KW-0804">Transcription</keyword>
<dbReference type="Proteomes" id="UP000027195">
    <property type="component" value="Unassembled WGS sequence"/>
</dbReference>
<dbReference type="STRING" id="930990.A0A067N691"/>
<feature type="region of interest" description="Disordered" evidence="8">
    <location>
        <begin position="438"/>
        <end position="458"/>
    </location>
</feature>
<evidence type="ECO:0000313" key="12">
    <source>
        <dbReference type="Proteomes" id="UP000027195"/>
    </source>
</evidence>
<feature type="region of interest" description="Disordered" evidence="8">
    <location>
        <begin position="281"/>
        <end position="319"/>
    </location>
</feature>
<keyword evidence="3" id="KW-0862">Zinc</keyword>
<evidence type="ECO:0000256" key="4">
    <source>
        <dbReference type="ARBA" id="ARBA00023015"/>
    </source>
</evidence>
<dbReference type="PROSITE" id="PS50048">
    <property type="entry name" value="ZN2_CY6_FUNGAL_2"/>
    <property type="match status" value="1"/>
</dbReference>
<evidence type="ECO:0000259" key="9">
    <source>
        <dbReference type="PROSITE" id="PS50048"/>
    </source>
</evidence>
<evidence type="ECO:0000259" key="10">
    <source>
        <dbReference type="PROSITE" id="PS50157"/>
    </source>
</evidence>
<feature type="compositionally biased region" description="Low complexity" evidence="8">
    <location>
        <begin position="625"/>
        <end position="644"/>
    </location>
</feature>
<keyword evidence="6" id="KW-0539">Nucleus</keyword>
<evidence type="ECO:0000256" key="2">
    <source>
        <dbReference type="ARBA" id="ARBA00022771"/>
    </source>
</evidence>
<dbReference type="EMBL" id="KL198019">
    <property type="protein sequence ID" value="KDQ19291.1"/>
    <property type="molecule type" value="Genomic_DNA"/>
</dbReference>
<dbReference type="PROSITE" id="PS00028">
    <property type="entry name" value="ZINC_FINGER_C2H2_1"/>
    <property type="match status" value="2"/>
</dbReference>
<keyword evidence="1" id="KW-0479">Metal-binding</keyword>
<keyword evidence="2 7" id="KW-0863">Zinc-finger</keyword>
<dbReference type="InParanoid" id="A0A067N691"/>
<evidence type="ECO:0000313" key="11">
    <source>
        <dbReference type="EMBL" id="KDQ19291.1"/>
    </source>
</evidence>
<feature type="domain" description="C2H2-type" evidence="10">
    <location>
        <begin position="33"/>
        <end position="61"/>
    </location>
</feature>
<feature type="region of interest" description="Disordered" evidence="8">
    <location>
        <begin position="53"/>
        <end position="72"/>
    </location>
</feature>
<feature type="domain" description="Zn(2)-C6 fungal-type" evidence="9">
    <location>
        <begin position="81"/>
        <end position="110"/>
    </location>
</feature>
<dbReference type="PANTHER" id="PTHR47660:SF2">
    <property type="entry name" value="TRANSCRIPTION FACTOR WITH C2H2 AND ZN(2)-CYS(6) DNA BINDING DOMAIN (EUROFUNG)"/>
    <property type="match status" value="1"/>
</dbReference>
<dbReference type="InterPro" id="IPR001138">
    <property type="entry name" value="Zn2Cys6_DnaBD"/>
</dbReference>
<dbReference type="CDD" id="cd00067">
    <property type="entry name" value="GAL4"/>
    <property type="match status" value="1"/>
</dbReference>
<feature type="region of interest" description="Disordered" evidence="8">
    <location>
        <begin position="625"/>
        <end position="801"/>
    </location>
</feature>
<protein>
    <recommendedName>
        <fullName evidence="13">Zn(2)-C6 fungal-type domain-containing protein</fullName>
    </recommendedName>
</protein>
<feature type="domain" description="C2H2-type" evidence="10">
    <location>
        <begin position="5"/>
        <end position="32"/>
    </location>
</feature>
<evidence type="ECO:0000256" key="1">
    <source>
        <dbReference type="ARBA" id="ARBA00022723"/>
    </source>
</evidence>
<evidence type="ECO:0000256" key="3">
    <source>
        <dbReference type="ARBA" id="ARBA00022833"/>
    </source>
</evidence>
<dbReference type="SUPFAM" id="SSF57667">
    <property type="entry name" value="beta-beta-alpha zinc fingers"/>
    <property type="match status" value="1"/>
</dbReference>
<feature type="compositionally biased region" description="Low complexity" evidence="8">
    <location>
        <begin position="559"/>
        <end position="568"/>
    </location>
</feature>
<dbReference type="Gene3D" id="4.10.240.10">
    <property type="entry name" value="Zn(2)-C6 fungal-type DNA-binding domain"/>
    <property type="match status" value="1"/>
</dbReference>
<feature type="compositionally biased region" description="Polar residues" evidence="8">
    <location>
        <begin position="743"/>
        <end position="776"/>
    </location>
</feature>
<feature type="region of interest" description="Disordered" evidence="8">
    <location>
        <begin position="362"/>
        <end position="395"/>
    </location>
</feature>
<evidence type="ECO:0000256" key="8">
    <source>
        <dbReference type="SAM" id="MobiDB-lite"/>
    </source>
</evidence>
<evidence type="ECO:0008006" key="13">
    <source>
        <dbReference type="Google" id="ProtNLM"/>
    </source>
</evidence>
<evidence type="ECO:0000256" key="5">
    <source>
        <dbReference type="ARBA" id="ARBA00023163"/>
    </source>
</evidence>
<feature type="compositionally biased region" description="Acidic residues" evidence="8">
    <location>
        <begin position="720"/>
        <end position="736"/>
    </location>
</feature>
<dbReference type="SMART" id="SM00066">
    <property type="entry name" value="GAL4"/>
    <property type="match status" value="1"/>
</dbReference>
<dbReference type="Pfam" id="PF00172">
    <property type="entry name" value="Zn_clus"/>
    <property type="match status" value="1"/>
</dbReference>
<dbReference type="GO" id="GO:0000981">
    <property type="term" value="F:DNA-binding transcription factor activity, RNA polymerase II-specific"/>
    <property type="evidence" value="ECO:0007669"/>
    <property type="project" value="InterPro"/>
</dbReference>
<proteinExistence type="predicted"/>
<dbReference type="GO" id="GO:0008270">
    <property type="term" value="F:zinc ion binding"/>
    <property type="evidence" value="ECO:0007669"/>
    <property type="project" value="UniProtKB-KW"/>
</dbReference>
<dbReference type="SUPFAM" id="SSF57701">
    <property type="entry name" value="Zn2/Cys6 DNA-binding domain"/>
    <property type="match status" value="1"/>
</dbReference>
<feature type="region of interest" description="Disordered" evidence="8">
    <location>
        <begin position="112"/>
        <end position="145"/>
    </location>
</feature>
<dbReference type="SMART" id="SM00355">
    <property type="entry name" value="ZnF_C2H2"/>
    <property type="match status" value="2"/>
</dbReference>
<dbReference type="InterPro" id="IPR013087">
    <property type="entry name" value="Znf_C2H2_type"/>
</dbReference>
<feature type="compositionally biased region" description="Low complexity" evidence="8">
    <location>
        <begin position="675"/>
        <end position="691"/>
    </location>
</feature>
<feature type="region of interest" description="Disordered" evidence="8">
    <location>
        <begin position="543"/>
        <end position="568"/>
    </location>
</feature>
<name>A0A067N691_BOTB1</name>
<dbReference type="PROSITE" id="PS50157">
    <property type="entry name" value="ZINC_FINGER_C2H2_2"/>
    <property type="match status" value="2"/>
</dbReference>
<organism evidence="11 12">
    <name type="scientific">Botryobasidium botryosum (strain FD-172 SS1)</name>
    <dbReference type="NCBI Taxonomy" id="930990"/>
    <lineage>
        <taxon>Eukaryota</taxon>
        <taxon>Fungi</taxon>
        <taxon>Dikarya</taxon>
        <taxon>Basidiomycota</taxon>
        <taxon>Agaricomycotina</taxon>
        <taxon>Agaricomycetes</taxon>
        <taxon>Cantharellales</taxon>
        <taxon>Botryobasidiaceae</taxon>
        <taxon>Botryobasidium</taxon>
    </lineage>
</organism>
<dbReference type="PANTHER" id="PTHR47660">
    <property type="entry name" value="TRANSCRIPTION FACTOR WITH C2H2 AND ZN(2)-CYS(6) DNA BINDING DOMAIN (EUROFUNG)-RELATED-RELATED"/>
    <property type="match status" value="1"/>
</dbReference>
<dbReference type="AlphaFoldDB" id="A0A067N691"/>
<dbReference type="InterPro" id="IPR036864">
    <property type="entry name" value="Zn2-C6_fun-type_DNA-bd_sf"/>
</dbReference>
<dbReference type="HOGENOM" id="CLU_027161_0_0_1"/>